<dbReference type="AlphaFoldDB" id="A0A5C5X4I6"/>
<keyword evidence="1 6" id="KW-0489">Methyltransferase</keyword>
<dbReference type="InterPro" id="IPR029063">
    <property type="entry name" value="SAM-dependent_MTases_sf"/>
</dbReference>
<proteinExistence type="predicted"/>
<protein>
    <submittedName>
        <fullName evidence="6">Ribosomal RNA large subunit methyltransferase K/L</fullName>
    </submittedName>
</protein>
<dbReference type="Gene3D" id="3.30.2130.30">
    <property type="match status" value="1"/>
</dbReference>
<accession>A0A5C5X4I6</accession>
<dbReference type="CDD" id="cd11715">
    <property type="entry name" value="THUMP_AdoMetMT"/>
    <property type="match status" value="1"/>
</dbReference>
<dbReference type="Pfam" id="PF01170">
    <property type="entry name" value="UPF0020"/>
    <property type="match status" value="1"/>
</dbReference>
<organism evidence="6 7">
    <name type="scientific">Thalassoglobus neptunius</name>
    <dbReference type="NCBI Taxonomy" id="1938619"/>
    <lineage>
        <taxon>Bacteria</taxon>
        <taxon>Pseudomonadati</taxon>
        <taxon>Planctomycetota</taxon>
        <taxon>Planctomycetia</taxon>
        <taxon>Planctomycetales</taxon>
        <taxon>Planctomycetaceae</taxon>
        <taxon>Thalassoglobus</taxon>
    </lineage>
</organism>
<dbReference type="GO" id="GO:0003723">
    <property type="term" value="F:RNA binding"/>
    <property type="evidence" value="ECO:0007669"/>
    <property type="project" value="UniProtKB-UniRule"/>
</dbReference>
<dbReference type="Pfam" id="PF02926">
    <property type="entry name" value="THUMP"/>
    <property type="match status" value="1"/>
</dbReference>
<dbReference type="RefSeq" id="WP_146507019.1">
    <property type="nucleotide sequence ID" value="NZ_SIHI01000001.1"/>
</dbReference>
<feature type="region of interest" description="Disordered" evidence="4">
    <location>
        <begin position="371"/>
        <end position="404"/>
    </location>
</feature>
<dbReference type="InterPro" id="IPR053943">
    <property type="entry name" value="RlmKL-like_Mtase_CS"/>
</dbReference>
<gene>
    <name evidence="6" type="primary">rlmL</name>
    <name evidence="6" type="ORF">KOR42_05010</name>
</gene>
<keyword evidence="3" id="KW-0694">RNA-binding</keyword>
<dbReference type="SUPFAM" id="SSF53335">
    <property type="entry name" value="S-adenosyl-L-methionine-dependent methyltransferases"/>
    <property type="match status" value="1"/>
</dbReference>
<keyword evidence="7" id="KW-1185">Reference proteome</keyword>
<dbReference type="Proteomes" id="UP000317243">
    <property type="component" value="Unassembled WGS sequence"/>
</dbReference>
<dbReference type="Pfam" id="PF22020">
    <property type="entry name" value="RlmL_1st"/>
    <property type="match status" value="1"/>
</dbReference>
<dbReference type="OrthoDB" id="9809404at2"/>
<name>A0A5C5X4I6_9PLAN</name>
<dbReference type="GO" id="GO:0008990">
    <property type="term" value="F:rRNA (guanine-N2-)-methyltransferase activity"/>
    <property type="evidence" value="ECO:0007669"/>
    <property type="project" value="TreeGrafter"/>
</dbReference>
<feature type="domain" description="THUMP" evidence="5">
    <location>
        <begin position="46"/>
        <end position="156"/>
    </location>
</feature>
<dbReference type="InterPro" id="IPR000241">
    <property type="entry name" value="RlmKL-like_Mtase"/>
</dbReference>
<dbReference type="EMBL" id="SIHI01000001">
    <property type="protein sequence ID" value="TWT57143.1"/>
    <property type="molecule type" value="Genomic_DNA"/>
</dbReference>
<evidence type="ECO:0000256" key="2">
    <source>
        <dbReference type="ARBA" id="ARBA00022679"/>
    </source>
</evidence>
<sequence length="404" mass="46220">MTQQLELVAITAFGLEAVVARELRDLGYPETTVEDGRVRFKGDAAAICRTNLWLRCAERVQVVVGEFDAVDFDQLFDQTKELPWEEWLPVDAIFPVGARSVRSVINSPRNVQRMVKRSIVERLKTVYNRHRFAEDGVEYPIEVSILRDKVLMTIDATGDGLHKRGYRQLVGPAPLRETVAAALLKLSYWNRNRLLVDPFCGSGTIAIEAALLGRNLAPGRDRSFVAENWNQIDLKHWKDARQEARDLVEPPLPIRIVARDRDRKMISIAKRNANEAGIFSEIFFEAKDFISFPTDRDFGCTVANPPYGERLGEKNEVRQLHHDMGELLIPLEDWSHYIFTGADNFEREFGKRADRRRKIFSGRIPCTYYQYLGPRPPQEANETDSENVDTSVNTEDDYSTPGEF</sequence>
<comment type="caution">
    <text evidence="6">The sequence shown here is derived from an EMBL/GenBank/DDBJ whole genome shotgun (WGS) entry which is preliminary data.</text>
</comment>
<dbReference type="InterPro" id="IPR054170">
    <property type="entry name" value="RlmL_1st"/>
</dbReference>
<keyword evidence="2 6" id="KW-0808">Transferase</keyword>
<dbReference type="GO" id="GO:0070043">
    <property type="term" value="F:rRNA (guanine-N7-)-methyltransferase activity"/>
    <property type="evidence" value="ECO:0007669"/>
    <property type="project" value="TreeGrafter"/>
</dbReference>
<reference evidence="6 7" key="1">
    <citation type="submission" date="2019-02" db="EMBL/GenBank/DDBJ databases">
        <title>Deep-cultivation of Planctomycetes and their phenomic and genomic characterization uncovers novel biology.</title>
        <authorList>
            <person name="Wiegand S."/>
            <person name="Jogler M."/>
            <person name="Boedeker C."/>
            <person name="Pinto D."/>
            <person name="Vollmers J."/>
            <person name="Rivas-Marin E."/>
            <person name="Kohn T."/>
            <person name="Peeters S.H."/>
            <person name="Heuer A."/>
            <person name="Rast P."/>
            <person name="Oberbeckmann S."/>
            <person name="Bunk B."/>
            <person name="Jeske O."/>
            <person name="Meyerdierks A."/>
            <person name="Storesund J.E."/>
            <person name="Kallscheuer N."/>
            <person name="Luecker S."/>
            <person name="Lage O.M."/>
            <person name="Pohl T."/>
            <person name="Merkel B.J."/>
            <person name="Hornburger P."/>
            <person name="Mueller R.-W."/>
            <person name="Bruemmer F."/>
            <person name="Labrenz M."/>
            <person name="Spormann A.M."/>
            <person name="Op Den Camp H."/>
            <person name="Overmann J."/>
            <person name="Amann R."/>
            <person name="Jetten M.S.M."/>
            <person name="Mascher T."/>
            <person name="Medema M.H."/>
            <person name="Devos D.P."/>
            <person name="Kaster A.-K."/>
            <person name="Ovreas L."/>
            <person name="Rohde M."/>
            <person name="Galperin M.Y."/>
            <person name="Jogler C."/>
        </authorList>
    </citation>
    <scope>NUCLEOTIDE SEQUENCE [LARGE SCALE GENOMIC DNA]</scope>
    <source>
        <strain evidence="6 7">KOR42</strain>
    </source>
</reference>
<dbReference type="PROSITE" id="PS51165">
    <property type="entry name" value="THUMP"/>
    <property type="match status" value="1"/>
</dbReference>
<evidence type="ECO:0000256" key="4">
    <source>
        <dbReference type="SAM" id="MobiDB-lite"/>
    </source>
</evidence>
<evidence type="ECO:0000259" key="5">
    <source>
        <dbReference type="PROSITE" id="PS51165"/>
    </source>
</evidence>
<dbReference type="PROSITE" id="PS01261">
    <property type="entry name" value="UPF0020"/>
    <property type="match status" value="1"/>
</dbReference>
<evidence type="ECO:0000256" key="1">
    <source>
        <dbReference type="ARBA" id="ARBA00022603"/>
    </source>
</evidence>
<evidence type="ECO:0000313" key="6">
    <source>
        <dbReference type="EMBL" id="TWT57143.1"/>
    </source>
</evidence>
<dbReference type="PANTHER" id="PTHR47313">
    <property type="entry name" value="RIBOSOMAL RNA LARGE SUBUNIT METHYLTRANSFERASE K/L"/>
    <property type="match status" value="1"/>
</dbReference>
<dbReference type="Gene3D" id="3.40.50.150">
    <property type="entry name" value="Vaccinia Virus protein VP39"/>
    <property type="match status" value="1"/>
</dbReference>
<evidence type="ECO:0000313" key="7">
    <source>
        <dbReference type="Proteomes" id="UP000317243"/>
    </source>
</evidence>
<evidence type="ECO:0000256" key="3">
    <source>
        <dbReference type="PROSITE-ProRule" id="PRU00529"/>
    </source>
</evidence>
<dbReference type="InterPro" id="IPR004114">
    <property type="entry name" value="THUMP_dom"/>
</dbReference>
<dbReference type="PANTHER" id="PTHR47313:SF1">
    <property type="entry name" value="RIBOSOMAL RNA LARGE SUBUNIT METHYLTRANSFERASE K_L"/>
    <property type="match status" value="1"/>
</dbReference>